<evidence type="ECO:0000313" key="2">
    <source>
        <dbReference type="Proteomes" id="UP000238322"/>
    </source>
</evidence>
<dbReference type="EMBL" id="PUHY01000005">
    <property type="protein sequence ID" value="PQO37722.1"/>
    <property type="molecule type" value="Genomic_DNA"/>
</dbReference>
<protein>
    <submittedName>
        <fullName evidence="1">Uncharacterized protein</fullName>
    </submittedName>
</protein>
<name>A0A2S8FZV0_9BACT</name>
<evidence type="ECO:0000313" key="1">
    <source>
        <dbReference type="EMBL" id="PQO37722.1"/>
    </source>
</evidence>
<proteinExistence type="predicted"/>
<dbReference type="AlphaFoldDB" id="A0A2S8FZV0"/>
<organism evidence="1 2">
    <name type="scientific">Blastopirellula marina</name>
    <dbReference type="NCBI Taxonomy" id="124"/>
    <lineage>
        <taxon>Bacteria</taxon>
        <taxon>Pseudomonadati</taxon>
        <taxon>Planctomycetota</taxon>
        <taxon>Planctomycetia</taxon>
        <taxon>Pirellulales</taxon>
        <taxon>Pirellulaceae</taxon>
        <taxon>Blastopirellula</taxon>
    </lineage>
</organism>
<comment type="caution">
    <text evidence="1">The sequence shown here is derived from an EMBL/GenBank/DDBJ whole genome shotgun (WGS) entry which is preliminary data.</text>
</comment>
<accession>A0A2S8FZV0</accession>
<dbReference type="Proteomes" id="UP000238322">
    <property type="component" value="Unassembled WGS sequence"/>
</dbReference>
<reference evidence="1 2" key="1">
    <citation type="submission" date="2018-02" db="EMBL/GenBank/DDBJ databases">
        <title>Comparative genomes isolates from brazilian mangrove.</title>
        <authorList>
            <person name="Araujo J.E."/>
            <person name="Taketani R.G."/>
            <person name="Silva M.C.P."/>
            <person name="Loureco M.V."/>
            <person name="Andreote F.D."/>
        </authorList>
    </citation>
    <scope>NUCLEOTIDE SEQUENCE [LARGE SCALE GENOMIC DNA]</scope>
    <source>
        <strain evidence="1 2">Hex-1 MGV</strain>
    </source>
</reference>
<gene>
    <name evidence="1" type="ORF">C5Y83_07185</name>
</gene>
<sequence length="73" mass="7565">MVGTCDLIEERVVATCIIAASVARGTPSSSKLHLLASSPLGGRKWGGNVAANASLRRLKALVKAKELNHAQLG</sequence>